<dbReference type="FunFam" id="3.80.10.10:FF:000299">
    <property type="entry name" value="Piriformospora indica-insensitive protein 2"/>
    <property type="match status" value="1"/>
</dbReference>
<accession>A0AAE1N2N7</accession>
<dbReference type="Pfam" id="PF00560">
    <property type="entry name" value="LRR_1"/>
    <property type="match status" value="4"/>
</dbReference>
<dbReference type="AlphaFoldDB" id="A0AAE1N2N7"/>
<dbReference type="PANTHER" id="PTHR48004">
    <property type="entry name" value="OS01G0149700 PROTEIN"/>
    <property type="match status" value="1"/>
</dbReference>
<evidence type="ECO:0000256" key="6">
    <source>
        <dbReference type="ARBA" id="ARBA00023136"/>
    </source>
</evidence>
<dbReference type="InterPro" id="IPR001611">
    <property type="entry name" value="Leu-rich_rpt"/>
</dbReference>
<dbReference type="EMBL" id="JAWXYG010000002">
    <property type="protein sequence ID" value="KAK4281311.1"/>
    <property type="molecule type" value="Genomic_DNA"/>
</dbReference>
<evidence type="ECO:0000256" key="8">
    <source>
        <dbReference type="SAM" id="SignalP"/>
    </source>
</evidence>
<keyword evidence="4 8" id="KW-0732">Signal</keyword>
<keyword evidence="2" id="KW-1003">Cell membrane</keyword>
<dbReference type="FunFam" id="3.80.10.10:FF:000041">
    <property type="entry name" value="LRR receptor-like serine/threonine-protein kinase ERECTA"/>
    <property type="match status" value="1"/>
</dbReference>
<dbReference type="Proteomes" id="UP001293593">
    <property type="component" value="Unassembled WGS sequence"/>
</dbReference>
<keyword evidence="3" id="KW-0433">Leucine-rich repeat</keyword>
<evidence type="ECO:0000256" key="3">
    <source>
        <dbReference type="ARBA" id="ARBA00022614"/>
    </source>
</evidence>
<dbReference type="Gene3D" id="3.80.10.10">
    <property type="entry name" value="Ribonuclease Inhibitor"/>
    <property type="match status" value="2"/>
</dbReference>
<dbReference type="SMART" id="SM00369">
    <property type="entry name" value="LRR_TYP"/>
    <property type="match status" value="5"/>
</dbReference>
<name>A0AAE1N2N7_9FABA</name>
<evidence type="ECO:0000256" key="5">
    <source>
        <dbReference type="ARBA" id="ARBA00022737"/>
    </source>
</evidence>
<dbReference type="SUPFAM" id="SSF52058">
    <property type="entry name" value="L domain-like"/>
    <property type="match status" value="1"/>
</dbReference>
<evidence type="ECO:0000313" key="9">
    <source>
        <dbReference type="EMBL" id="KAK4281311.1"/>
    </source>
</evidence>
<dbReference type="InterPro" id="IPR052941">
    <property type="entry name" value="StomDev_PlantInt_Reg"/>
</dbReference>
<evidence type="ECO:0000256" key="7">
    <source>
        <dbReference type="ARBA" id="ARBA00023180"/>
    </source>
</evidence>
<evidence type="ECO:0000256" key="2">
    <source>
        <dbReference type="ARBA" id="ARBA00022475"/>
    </source>
</evidence>
<dbReference type="InterPro" id="IPR032675">
    <property type="entry name" value="LRR_dom_sf"/>
</dbReference>
<dbReference type="Pfam" id="PF13855">
    <property type="entry name" value="LRR_8"/>
    <property type="match status" value="1"/>
</dbReference>
<evidence type="ECO:0008006" key="11">
    <source>
        <dbReference type="Google" id="ProtNLM"/>
    </source>
</evidence>
<reference evidence="9" key="1">
    <citation type="submission" date="2023-10" db="EMBL/GenBank/DDBJ databases">
        <title>Chromosome-level genome of the transformable northern wattle, Acacia crassicarpa.</title>
        <authorList>
            <person name="Massaro I."/>
            <person name="Sinha N.R."/>
            <person name="Poethig S."/>
            <person name="Leichty A.R."/>
        </authorList>
    </citation>
    <scope>NUCLEOTIDE SEQUENCE</scope>
    <source>
        <strain evidence="9">Acra3RX</strain>
        <tissue evidence="9">Leaf</tissue>
    </source>
</reference>
<evidence type="ECO:0000256" key="1">
    <source>
        <dbReference type="ARBA" id="ARBA00004236"/>
    </source>
</evidence>
<sequence>MALCHLVPTLTLVVILSLVVLSYQQPPLDTAEQESVYQVLDSVNSAIPWRSLFPDDLCVSAPHGVVCDYPSESDASVGGNETARIVELNFGYLSDFTTNPPCSENATLNPLLFTSFKYIRKLFFYRCFNGSRVSLPDVPLSFGSSLEELVLIENPSLVGPLSGILRNFKNLRRMVMTGNGFYGEIPNLIGDLLGLEEITLSRNQLAGELPGSLANLKKLKLLDLSQNNFEGSIPESLGNLTELLKLDMRSNRFTGQIPGSFRHLQRLEFLDLSFNHFGHFGIPLFLGEIPRLKEVYLSENSLGGKIPEIWENLASVKRIGFSDLGLIGNIPASMGFYLRNLSYLGLDNNKLEGPVPEEFYHLDLIEEINLENNNLSGGIPSSMEVREKLELAGNRGLCLDDTLMNSKNRGGLGKLKPCNKKADIPHAVSFNGGSLIRFNPRFLFMSLGILFVFTCL</sequence>
<protein>
    <recommendedName>
        <fullName evidence="11">Piriformospora indica-insensitive protein 2</fullName>
    </recommendedName>
</protein>
<gene>
    <name evidence="9" type="ORF">QN277_012824</name>
</gene>
<keyword evidence="10" id="KW-1185">Reference proteome</keyword>
<keyword evidence="6" id="KW-0472">Membrane</keyword>
<keyword evidence="5" id="KW-0677">Repeat</keyword>
<dbReference type="PANTHER" id="PTHR48004:SF59">
    <property type="entry name" value="LEUCINE-RICH REPEAT-CONTAINING N-TERMINAL PLANT-TYPE DOMAIN-CONTAINING PROTEIN"/>
    <property type="match status" value="1"/>
</dbReference>
<dbReference type="InterPro" id="IPR003591">
    <property type="entry name" value="Leu-rich_rpt_typical-subtyp"/>
</dbReference>
<feature type="signal peptide" evidence="8">
    <location>
        <begin position="1"/>
        <end position="24"/>
    </location>
</feature>
<dbReference type="GO" id="GO:0005886">
    <property type="term" value="C:plasma membrane"/>
    <property type="evidence" value="ECO:0007669"/>
    <property type="project" value="UniProtKB-SubCell"/>
</dbReference>
<evidence type="ECO:0000256" key="4">
    <source>
        <dbReference type="ARBA" id="ARBA00022729"/>
    </source>
</evidence>
<evidence type="ECO:0000313" key="10">
    <source>
        <dbReference type="Proteomes" id="UP001293593"/>
    </source>
</evidence>
<proteinExistence type="predicted"/>
<comment type="subcellular location">
    <subcellularLocation>
        <location evidence="1">Cell membrane</location>
    </subcellularLocation>
</comment>
<organism evidence="9 10">
    <name type="scientific">Acacia crassicarpa</name>
    <name type="common">northern wattle</name>
    <dbReference type="NCBI Taxonomy" id="499986"/>
    <lineage>
        <taxon>Eukaryota</taxon>
        <taxon>Viridiplantae</taxon>
        <taxon>Streptophyta</taxon>
        <taxon>Embryophyta</taxon>
        <taxon>Tracheophyta</taxon>
        <taxon>Spermatophyta</taxon>
        <taxon>Magnoliopsida</taxon>
        <taxon>eudicotyledons</taxon>
        <taxon>Gunneridae</taxon>
        <taxon>Pentapetalae</taxon>
        <taxon>rosids</taxon>
        <taxon>fabids</taxon>
        <taxon>Fabales</taxon>
        <taxon>Fabaceae</taxon>
        <taxon>Caesalpinioideae</taxon>
        <taxon>mimosoid clade</taxon>
        <taxon>Acacieae</taxon>
        <taxon>Acacia</taxon>
    </lineage>
</organism>
<keyword evidence="7" id="KW-0325">Glycoprotein</keyword>
<comment type="caution">
    <text evidence="9">The sequence shown here is derived from an EMBL/GenBank/DDBJ whole genome shotgun (WGS) entry which is preliminary data.</text>
</comment>
<feature type="chain" id="PRO_5042090307" description="Piriformospora indica-insensitive protein 2" evidence="8">
    <location>
        <begin position="25"/>
        <end position="456"/>
    </location>
</feature>